<dbReference type="EMBL" id="CAJNOV010018595">
    <property type="protein sequence ID" value="CAF1622460.1"/>
    <property type="molecule type" value="Genomic_DNA"/>
</dbReference>
<comment type="caution">
    <text evidence="1">The sequence shown here is derived from an EMBL/GenBank/DDBJ whole genome shotgun (WGS) entry which is preliminary data.</text>
</comment>
<gene>
    <name evidence="1" type="ORF">CJN711_LOCUS38175</name>
</gene>
<evidence type="ECO:0000313" key="2">
    <source>
        <dbReference type="Proteomes" id="UP000663855"/>
    </source>
</evidence>
<name>A0A816CER0_9BILA</name>
<reference evidence="1" key="1">
    <citation type="submission" date="2021-02" db="EMBL/GenBank/DDBJ databases">
        <authorList>
            <person name="Nowell W R."/>
        </authorList>
    </citation>
    <scope>NUCLEOTIDE SEQUENCE</scope>
</reference>
<dbReference type="AlphaFoldDB" id="A0A816CER0"/>
<protein>
    <submittedName>
        <fullName evidence="1">Uncharacterized protein</fullName>
    </submittedName>
</protein>
<organism evidence="1 2">
    <name type="scientific">Rotaria magnacalcarata</name>
    <dbReference type="NCBI Taxonomy" id="392030"/>
    <lineage>
        <taxon>Eukaryota</taxon>
        <taxon>Metazoa</taxon>
        <taxon>Spiralia</taxon>
        <taxon>Gnathifera</taxon>
        <taxon>Rotifera</taxon>
        <taxon>Eurotatoria</taxon>
        <taxon>Bdelloidea</taxon>
        <taxon>Philodinida</taxon>
        <taxon>Philodinidae</taxon>
        <taxon>Rotaria</taxon>
    </lineage>
</organism>
<dbReference type="Proteomes" id="UP000663855">
    <property type="component" value="Unassembled WGS sequence"/>
</dbReference>
<evidence type="ECO:0000313" key="1">
    <source>
        <dbReference type="EMBL" id="CAF1622460.1"/>
    </source>
</evidence>
<accession>A0A816CER0</accession>
<proteinExistence type="predicted"/>
<sequence>MVRKPAVTEEQKSQALSYLQAFGYGSIEVVQTTILRFKIELQRTEEDERILTDSQNRLESIKEENGPCEEISLSSDGTCSASQLLVKTVQDKTKPKMKSEKNKHSYRLNDRFRISTANNALVYIRHCEQITNDCIRAFTFRAYEILRDYLQQYSNFLEHRIHQNFRDGICNDASHEEDHSHYSQDLEISLSALSSLSKFQDVSECMEVSEKLERWQQEFIQHHRVLSDKMQDYRISGESKELRDHLLIAQALICIDKFCGKEFENNGYGVLYRQYRLELIKGCKESSRTVLECIAMGDYAKADVELYNIADDKFLTAKDSAQMKHDIQRSLNTLMNDTESIANSLDGKIEKETNKRNEILKEIKENVTAVRLVSSKQNIIKLLDDKTKSRLENFNYDIDKILSAILLIGLDSIEAFIDADSFLEAEQGMDILIRVQRELTDYCSSEDVTKKSKALSERLANIVTEVLKQNDFANVHNYSINPPKYILAKLKMAASQCGGKYNNAYTSVFEIIRQNFTSAIENARATPLGERATKIHTLNYALQFLPEEFQSPFKLQIEELSKSMVDEEKMLSQDLEICFINTDEDEHVIKKIGILSEQYLKEKLFELSSKLREQSLKKVHMYRANVQNCLDIQSTVDTIKKIFKYKEYVGAYVPEIEEIYKSTLVLTEKRFLTCCETLANISLIEQTDLVEDAFYHIVVYLDFSDTFDPKVEVLFSQNTLQTATEDLRKMCQYLYDNSKKFQVALDKINIFELHTVMIISKKWDRFLMIINKCRSKNNEVLSTRDKKDFISVFQALGIEDRIEYGTFNKLCEQFLNEKCNIREKVSDMIVNNNIALTIADRRTRIRPKVLLIDEVDVFLSDQFYGATYTPAVYLRSPSIKALLDSIWQTRTLKTLNSVKALPAYRTCATQFSNWMFLFDEAIKDMIAALQSFKGSTYIVHSDKIVYVEGESMVDNVVRGYDTIWAYYFENEKGTISASSLETNVGIIINCGAFSYAEMPHDFAYIAGVTGTLKTLAKSEKLILTNVYNIKNGGIHVIQTFFSKELSEEYQIMGRGARHGDRVADAPAKDIEAIKRDRNANGGESYWNRTKFKEPTHFTIQLEKLKNKKIPVHAFYLDDGARDNFERIAGETGGRCEQLNISSPGGAEFLTNVVTEEVLRKAAGNQGDAAVELYRTKYVRKAFTS</sequence>